<dbReference type="CDD" id="cd00371">
    <property type="entry name" value="HMA"/>
    <property type="match status" value="1"/>
</dbReference>
<dbReference type="InterPro" id="IPR036163">
    <property type="entry name" value="HMA_dom_sf"/>
</dbReference>
<proteinExistence type="predicted"/>
<dbReference type="GO" id="GO:0046872">
    <property type="term" value="F:metal ion binding"/>
    <property type="evidence" value="ECO:0007669"/>
    <property type="project" value="InterPro"/>
</dbReference>
<feature type="domain" description="HMA" evidence="1">
    <location>
        <begin position="1"/>
        <end position="63"/>
    </location>
</feature>
<reference evidence="2 3" key="1">
    <citation type="submission" date="2018-08" db="EMBL/GenBank/DDBJ databases">
        <title>Genomic Encyclopedia of Type Strains, Phase IV (KMG-IV): sequencing the most valuable type-strain genomes for metagenomic binning, comparative biology and taxonomic classification.</title>
        <authorList>
            <person name="Goeker M."/>
        </authorList>
    </citation>
    <scope>NUCLEOTIDE SEQUENCE [LARGE SCALE GENOMIC DNA]</scope>
    <source>
        <strain evidence="2 3">BW863</strain>
    </source>
</reference>
<evidence type="ECO:0000313" key="3">
    <source>
        <dbReference type="Proteomes" id="UP000256900"/>
    </source>
</evidence>
<dbReference type="EMBL" id="QUMO01000002">
    <property type="protein sequence ID" value="REF87625.1"/>
    <property type="molecule type" value="Genomic_DNA"/>
</dbReference>
<comment type="caution">
    <text evidence="2">The sequence shown here is derived from an EMBL/GenBank/DDBJ whole genome shotgun (WGS) entry which is preliminary data.</text>
</comment>
<sequence>MQLYKIPKMKCDGCVRTIEDALKSLDPAAKISCDLETREVAVDTRALPSLVAEALAAVGYNGTLLEA</sequence>
<evidence type="ECO:0000313" key="2">
    <source>
        <dbReference type="EMBL" id="REF87625.1"/>
    </source>
</evidence>
<dbReference type="Gene3D" id="3.30.70.100">
    <property type="match status" value="1"/>
</dbReference>
<dbReference type="Pfam" id="PF00403">
    <property type="entry name" value="HMA"/>
    <property type="match status" value="1"/>
</dbReference>
<dbReference type="OrthoDB" id="9801832at2"/>
<accession>A0A3D9YZ27</accession>
<name>A0A3D9YZ27_9HYPH</name>
<dbReference type="InterPro" id="IPR006121">
    <property type="entry name" value="HMA_dom"/>
</dbReference>
<dbReference type="SUPFAM" id="SSF55008">
    <property type="entry name" value="HMA, heavy metal-associated domain"/>
    <property type="match status" value="1"/>
</dbReference>
<dbReference type="RefSeq" id="WP_115835806.1">
    <property type="nucleotide sequence ID" value="NZ_CP025086.1"/>
</dbReference>
<protein>
    <submittedName>
        <fullName evidence="2">Copper chaperone</fullName>
    </submittedName>
</protein>
<evidence type="ECO:0000259" key="1">
    <source>
        <dbReference type="PROSITE" id="PS50846"/>
    </source>
</evidence>
<keyword evidence="3" id="KW-1185">Reference proteome</keyword>
<organism evidence="2 3">
    <name type="scientific">Methylovirgula ligni</name>
    <dbReference type="NCBI Taxonomy" id="569860"/>
    <lineage>
        <taxon>Bacteria</taxon>
        <taxon>Pseudomonadati</taxon>
        <taxon>Pseudomonadota</taxon>
        <taxon>Alphaproteobacteria</taxon>
        <taxon>Hyphomicrobiales</taxon>
        <taxon>Beijerinckiaceae</taxon>
        <taxon>Methylovirgula</taxon>
    </lineage>
</organism>
<gene>
    <name evidence="2" type="ORF">DES32_1248</name>
</gene>
<dbReference type="PROSITE" id="PS50846">
    <property type="entry name" value="HMA_2"/>
    <property type="match status" value="1"/>
</dbReference>
<dbReference type="AlphaFoldDB" id="A0A3D9YZ27"/>
<dbReference type="Proteomes" id="UP000256900">
    <property type="component" value="Unassembled WGS sequence"/>
</dbReference>